<keyword evidence="2" id="KW-0519">Myristate</keyword>
<dbReference type="InterPro" id="IPR028846">
    <property type="entry name" value="Recoverin"/>
</dbReference>
<dbReference type="FunFam" id="1.10.238.10:FF:000009">
    <property type="entry name" value="Visinin-like protein 1"/>
    <property type="match status" value="1"/>
</dbReference>
<dbReference type="HOGENOM" id="CLU_072366_5_0_1"/>
<keyword evidence="3" id="KW-0479">Metal-binding</keyword>
<dbReference type="EMBL" id="ABJB010760783">
    <property type="status" value="NOT_ANNOTATED_CDS"/>
    <property type="molecule type" value="Genomic_DNA"/>
</dbReference>
<dbReference type="VEuPathDB" id="VectorBase:ISCP_029007"/>
<dbReference type="PROSITE" id="PS50222">
    <property type="entry name" value="EF_HAND_2"/>
    <property type="match status" value="3"/>
</dbReference>
<evidence type="ECO:0000256" key="3">
    <source>
        <dbReference type="ARBA" id="ARBA00022723"/>
    </source>
</evidence>
<dbReference type="EMBL" id="DS738397">
    <property type="protein sequence ID" value="EEC07344.1"/>
    <property type="molecule type" value="Genomic_DNA"/>
</dbReference>
<dbReference type="InterPro" id="IPR011992">
    <property type="entry name" value="EF-hand-dom_pair"/>
</dbReference>
<dbReference type="PANTHER" id="PTHR23055">
    <property type="entry name" value="CALCIUM BINDING PROTEINS"/>
    <property type="match status" value="1"/>
</dbReference>
<feature type="domain" description="EF-hand" evidence="7">
    <location>
        <begin position="51"/>
        <end position="86"/>
    </location>
</feature>
<dbReference type="InterPro" id="IPR018247">
    <property type="entry name" value="EF_Hand_1_Ca_BS"/>
</dbReference>
<evidence type="ECO:0000256" key="6">
    <source>
        <dbReference type="ARBA" id="ARBA00023288"/>
    </source>
</evidence>
<dbReference type="VEuPathDB" id="VectorBase:ISCI018795"/>
<evidence type="ECO:0000313" key="9">
    <source>
        <dbReference type="EnsemblMetazoa" id="ISCW018795-PA"/>
    </source>
</evidence>
<feature type="domain" description="EF-hand" evidence="7">
    <location>
        <begin position="101"/>
        <end position="136"/>
    </location>
</feature>
<evidence type="ECO:0000256" key="2">
    <source>
        <dbReference type="ARBA" id="ARBA00022707"/>
    </source>
</evidence>
<evidence type="ECO:0000256" key="4">
    <source>
        <dbReference type="ARBA" id="ARBA00022737"/>
    </source>
</evidence>
<dbReference type="EMBL" id="ABJB010348239">
    <property type="status" value="NOT_ANNOTATED_CDS"/>
    <property type="molecule type" value="Genomic_DNA"/>
</dbReference>
<dbReference type="PRINTS" id="PR00450">
    <property type="entry name" value="RECOVERIN"/>
</dbReference>
<dbReference type="STRING" id="6945.B7PL72"/>
<dbReference type="CDD" id="cd00051">
    <property type="entry name" value="EFh"/>
    <property type="match status" value="2"/>
</dbReference>
<dbReference type="EnsemblMetazoa" id="ISCW018795-RA">
    <property type="protein sequence ID" value="ISCW018795-PA"/>
    <property type="gene ID" value="ISCW018795"/>
</dbReference>
<dbReference type="InterPro" id="IPR002048">
    <property type="entry name" value="EF_hand_dom"/>
</dbReference>
<dbReference type="SMART" id="SM00054">
    <property type="entry name" value="EFh"/>
    <property type="match status" value="3"/>
</dbReference>
<dbReference type="SUPFAM" id="SSF47473">
    <property type="entry name" value="EF-hand"/>
    <property type="match status" value="1"/>
</dbReference>
<keyword evidence="6" id="KW-0449">Lipoprotein</keyword>
<organism>
    <name type="scientific">Ixodes scapularis</name>
    <name type="common">Black-legged tick</name>
    <name type="synonym">Deer tick</name>
    <dbReference type="NCBI Taxonomy" id="6945"/>
    <lineage>
        <taxon>Eukaryota</taxon>
        <taxon>Metazoa</taxon>
        <taxon>Ecdysozoa</taxon>
        <taxon>Arthropoda</taxon>
        <taxon>Chelicerata</taxon>
        <taxon>Arachnida</taxon>
        <taxon>Acari</taxon>
        <taxon>Parasitiformes</taxon>
        <taxon>Ixodida</taxon>
        <taxon>Ixodoidea</taxon>
        <taxon>Ixodidae</taxon>
        <taxon>Ixodinae</taxon>
        <taxon>Ixodes</taxon>
    </lineage>
</organism>
<evidence type="ECO:0000313" key="8">
    <source>
        <dbReference type="EMBL" id="EEC07344.1"/>
    </source>
</evidence>
<proteinExistence type="inferred from homology"/>
<dbReference type="PROSITE" id="PS00018">
    <property type="entry name" value="EF_HAND_1"/>
    <property type="match status" value="2"/>
</dbReference>
<dbReference type="GO" id="GO:0008048">
    <property type="term" value="F:calcium sensitive guanylate cyclase activator activity"/>
    <property type="evidence" value="ECO:0000318"/>
    <property type="project" value="GO_Central"/>
</dbReference>
<dbReference type="VEuPathDB" id="VectorBase:ISCW018795"/>
<keyword evidence="10" id="KW-1185">Reference proteome</keyword>
<dbReference type="OrthoDB" id="191686at2759"/>
<dbReference type="GO" id="GO:0005509">
    <property type="term" value="F:calcium ion binding"/>
    <property type="evidence" value="ECO:0000318"/>
    <property type="project" value="GO_Central"/>
</dbReference>
<feature type="domain" description="EF-hand" evidence="7">
    <location>
        <begin position="15"/>
        <end position="50"/>
    </location>
</feature>
<gene>
    <name evidence="8" type="ORF">IscW_ISCW018795</name>
</gene>
<dbReference type="Pfam" id="PF00036">
    <property type="entry name" value="EF-hand_1"/>
    <property type="match status" value="1"/>
</dbReference>
<dbReference type="AlphaFoldDB" id="B7PL72"/>
<dbReference type="GO" id="GO:0016174">
    <property type="term" value="F:NAD(P)H oxidase H2O2-forming activity"/>
    <property type="evidence" value="ECO:0007669"/>
    <property type="project" value="UniProtKB-EC"/>
</dbReference>
<dbReference type="Pfam" id="PF13499">
    <property type="entry name" value="EF-hand_7"/>
    <property type="match status" value="1"/>
</dbReference>
<accession>B7PL72</accession>
<comment type="similarity">
    <text evidence="1">Belongs to the recoverin family.</text>
</comment>
<dbReference type="EMBL" id="ABJB010329431">
    <property type="status" value="NOT_ANNOTATED_CDS"/>
    <property type="molecule type" value="Genomic_DNA"/>
</dbReference>
<reference evidence="9" key="2">
    <citation type="submission" date="2020-05" db="UniProtKB">
        <authorList>
            <consortium name="EnsemblMetazoa"/>
        </authorList>
    </citation>
    <scope>IDENTIFICATION</scope>
    <source>
        <strain evidence="9">wikel</strain>
    </source>
</reference>
<evidence type="ECO:0000256" key="1">
    <source>
        <dbReference type="ARBA" id="ARBA00006049"/>
    </source>
</evidence>
<dbReference type="Proteomes" id="UP000001555">
    <property type="component" value="Unassembled WGS sequence"/>
</dbReference>
<keyword evidence="4" id="KW-0677">Repeat</keyword>
<keyword evidence="5" id="KW-0106">Calcium</keyword>
<dbReference type="Gene3D" id="1.10.238.10">
    <property type="entry name" value="EF-hand"/>
    <property type="match status" value="1"/>
</dbReference>
<name>B7PL72_IXOSC</name>
<dbReference type="GO" id="GO:0009966">
    <property type="term" value="P:regulation of signal transduction"/>
    <property type="evidence" value="ECO:0000318"/>
    <property type="project" value="GO_Central"/>
</dbReference>
<reference evidence="8 10" key="1">
    <citation type="submission" date="2008-03" db="EMBL/GenBank/DDBJ databases">
        <title>Annotation of Ixodes scapularis.</title>
        <authorList>
            <consortium name="Ixodes scapularis Genome Project Consortium"/>
            <person name="Caler E."/>
            <person name="Hannick L.I."/>
            <person name="Bidwell S."/>
            <person name="Joardar V."/>
            <person name="Thiagarajan M."/>
            <person name="Amedeo P."/>
            <person name="Galinsky K.J."/>
            <person name="Schobel S."/>
            <person name="Inman J."/>
            <person name="Hostetler J."/>
            <person name="Miller J."/>
            <person name="Hammond M."/>
            <person name="Megy K."/>
            <person name="Lawson D."/>
            <person name="Kodira C."/>
            <person name="Sutton G."/>
            <person name="Meyer J."/>
            <person name="Hill C.A."/>
            <person name="Birren B."/>
            <person name="Nene V."/>
            <person name="Collins F."/>
            <person name="Alarcon-Chaidez F."/>
            <person name="Wikel S."/>
            <person name="Strausberg R."/>
        </authorList>
    </citation>
    <scope>NUCLEOTIDE SEQUENCE [LARGE SCALE GENOMIC DNA]</scope>
    <source>
        <strain evidence="10">Wikel</strain>
        <strain evidence="8">Wikel colony</strain>
    </source>
</reference>
<dbReference type="PaxDb" id="6945-B7PL72"/>
<keyword evidence="8" id="KW-0560">Oxidoreductase</keyword>
<evidence type="ECO:0000256" key="5">
    <source>
        <dbReference type="ARBA" id="ARBA00022837"/>
    </source>
</evidence>
<evidence type="ECO:0000313" key="10">
    <source>
        <dbReference type="Proteomes" id="UP000001555"/>
    </source>
</evidence>
<dbReference type="EC" id="1.6.3.1" evidence="8"/>
<dbReference type="EMBL" id="ABJB010927595">
    <property type="status" value="NOT_ANNOTATED_CDS"/>
    <property type="molecule type" value="Genomic_DNA"/>
</dbReference>
<protein>
    <submittedName>
        <fullName evidence="8 9">Ca2+ sensor, putative</fullName>
        <ecNumber evidence="8">1.6.3.1</ecNumber>
    </submittedName>
</protein>
<dbReference type="PANTHER" id="PTHR23055:SF198">
    <property type="entry name" value="NEURONAL CALCIUM SENSOR 1"/>
    <property type="match status" value="1"/>
</dbReference>
<dbReference type="InParanoid" id="B7PL72"/>
<evidence type="ECO:0000259" key="7">
    <source>
        <dbReference type="PROSITE" id="PS50222"/>
    </source>
</evidence>
<sequence>MEFRKIYGQFFPCGDPTKFVDYIFNVFDEDKNGVITFKEFIRAISITTKGNIDEKLNWAFNLYDLDNDGFVTRSEMLDIVTAIYVLHGKAGPSEADASADNPRKRVDQLFAKLDTDSDARISREEFCEGFKTDPWIRRALLNAVSMPDQPRSLRSFSTASSE</sequence>